<dbReference type="AlphaFoldDB" id="A0A127BBV0"/>
<dbReference type="SUPFAM" id="SSF89550">
    <property type="entry name" value="PHP domain-like"/>
    <property type="match status" value="1"/>
</dbReference>
<dbReference type="KEGG" id="pyc:TQ32_10175"/>
<dbReference type="OrthoDB" id="9968at2157"/>
<dbReference type="GO" id="GO:0005829">
    <property type="term" value="C:cytosol"/>
    <property type="evidence" value="ECO:0007669"/>
    <property type="project" value="TreeGrafter"/>
</dbReference>
<proteinExistence type="predicted"/>
<dbReference type="GO" id="GO:0008270">
    <property type="term" value="F:zinc ion binding"/>
    <property type="evidence" value="ECO:0007669"/>
    <property type="project" value="TreeGrafter"/>
</dbReference>
<name>A0A127BBV0_9EURY</name>
<dbReference type="RefSeq" id="WP_068324255.1">
    <property type="nucleotide sequence ID" value="NZ_CP010835.1"/>
</dbReference>
<dbReference type="PANTHER" id="PTHR36928:SF1">
    <property type="entry name" value="PHOSPHATASE YCDX-RELATED"/>
    <property type="match status" value="1"/>
</dbReference>
<dbReference type="NCBIfam" id="NF006251">
    <property type="entry name" value="PRK08392.1"/>
    <property type="match status" value="1"/>
</dbReference>
<evidence type="ECO:0000259" key="1">
    <source>
        <dbReference type="SMART" id="SM00481"/>
    </source>
</evidence>
<dbReference type="GeneID" id="28492210"/>
<accession>A0A127BBV0</accession>
<dbReference type="STRING" id="1609559.TQ32_10175"/>
<dbReference type="PATRIC" id="fig|1609559.3.peg.2100"/>
<gene>
    <name evidence="2" type="ORF">TQ32_10175</name>
</gene>
<reference evidence="2 3" key="2">
    <citation type="journal article" date="2016" name="Int. J. Syst. Evol. Microbiol.">
        <title>Pyrococcus kukulkanii sp. nov., a hyperthermophilic, piezophilic archaeon isolated from a deep-sea hydrothermal vent.</title>
        <authorList>
            <person name="Callac N."/>
            <person name="Oger P."/>
            <person name="Lesongeur F."/>
            <person name="Rattray J.E."/>
            <person name="Vannier P."/>
            <person name="Michoud G."/>
            <person name="Beauverger M."/>
            <person name="Gayet N."/>
            <person name="Rouxel O."/>
            <person name="Jebbar M."/>
            <person name="Godfroy A."/>
        </authorList>
    </citation>
    <scope>NUCLEOTIDE SEQUENCE [LARGE SCALE GENOMIC DNA]</scope>
    <source>
        <strain evidence="2 3">NCB100</strain>
    </source>
</reference>
<dbReference type="InterPro" id="IPR016195">
    <property type="entry name" value="Pol/histidinol_Pase-like"/>
</dbReference>
<dbReference type="InterPro" id="IPR003141">
    <property type="entry name" value="Pol/His_phosphatase_N"/>
</dbReference>
<organism evidence="2 3">
    <name type="scientific">Pyrococcus kukulkanii</name>
    <dbReference type="NCBI Taxonomy" id="1609559"/>
    <lineage>
        <taxon>Archaea</taxon>
        <taxon>Methanobacteriati</taxon>
        <taxon>Methanobacteriota</taxon>
        <taxon>Thermococci</taxon>
        <taxon>Thermococcales</taxon>
        <taxon>Thermococcaceae</taxon>
        <taxon>Pyrococcus</taxon>
    </lineage>
</organism>
<feature type="domain" description="Polymerase/histidinol phosphatase N-terminal" evidence="1">
    <location>
        <begin position="2"/>
        <end position="74"/>
    </location>
</feature>
<dbReference type="Proteomes" id="UP000070587">
    <property type="component" value="Chromosome"/>
</dbReference>
<evidence type="ECO:0000313" key="2">
    <source>
        <dbReference type="EMBL" id="AMM54814.1"/>
    </source>
</evidence>
<dbReference type="InterPro" id="IPR004013">
    <property type="entry name" value="PHP_dom"/>
</dbReference>
<dbReference type="PANTHER" id="PTHR36928">
    <property type="entry name" value="PHOSPHATASE YCDX-RELATED"/>
    <property type="match status" value="1"/>
</dbReference>
<protein>
    <recommendedName>
        <fullName evidence="1">Polymerase/histidinol phosphatase N-terminal domain-containing protein</fullName>
    </recommendedName>
</protein>
<evidence type="ECO:0000313" key="3">
    <source>
        <dbReference type="Proteomes" id="UP000070587"/>
    </source>
</evidence>
<dbReference type="EMBL" id="CP010835">
    <property type="protein sequence ID" value="AMM54814.1"/>
    <property type="molecule type" value="Genomic_DNA"/>
</dbReference>
<dbReference type="Gene3D" id="3.20.20.140">
    <property type="entry name" value="Metal-dependent hydrolases"/>
    <property type="match status" value="1"/>
</dbReference>
<reference evidence="3" key="1">
    <citation type="submission" date="2015-02" db="EMBL/GenBank/DDBJ databases">
        <title>Pyrococcus kukulkanii sp. nov., a novel hyperthermophilic archaeon isolated from a deep-sea hydrothermal vent at the Guaymas Basin.</title>
        <authorList>
            <person name="Oger P.M."/>
            <person name="Callac N."/>
            <person name="Jebbar M."/>
            <person name="Godfroy A."/>
        </authorList>
    </citation>
    <scope>NUCLEOTIDE SEQUENCE [LARGE SCALE GENOMIC DNA]</scope>
    <source>
        <strain evidence="3">NCB100</strain>
    </source>
</reference>
<sequence>MMDLHTHTRYSDGIGLIRENVSWAEKRGLKIVGISDHIHFFTPGMFSRYVGEIRVVKEESEVVVLAGIETNITENGPDLTEDFARELDYVIASVHEWFREGEWYRYLEYVKKAIIDENVDIIGHFGNIFPWIGYPPWEEVLEVIKLAEEYGKAFEISARYKVPDLDFIKECIKRGVKLSLATDAHRPEDVGKINWGLKMLKKAGGSEEDLVFSELL</sequence>
<dbReference type="Pfam" id="PF02811">
    <property type="entry name" value="PHP"/>
    <property type="match status" value="1"/>
</dbReference>
<dbReference type="GO" id="GO:0042578">
    <property type="term" value="F:phosphoric ester hydrolase activity"/>
    <property type="evidence" value="ECO:0007669"/>
    <property type="project" value="TreeGrafter"/>
</dbReference>
<dbReference type="InterPro" id="IPR050243">
    <property type="entry name" value="PHP_phosphatase"/>
</dbReference>
<dbReference type="SMART" id="SM00481">
    <property type="entry name" value="POLIIIAc"/>
    <property type="match status" value="1"/>
</dbReference>